<dbReference type="InterPro" id="IPR008927">
    <property type="entry name" value="6-PGluconate_DH-like_C_sf"/>
</dbReference>
<dbReference type="PANTHER" id="PTHR43362">
    <property type="entry name" value="MANNITOL DEHYDROGENASE DSF1-RELATED"/>
    <property type="match status" value="1"/>
</dbReference>
<sequence>MILNKKNIQKINPNIEIPLYDINKVNLGILHFGVGNFHRAHQAVYIHNLLQQGYKNLAILGVSLRNKTIKEKLSKQDYLYSVCQKSKNEEKIQIINSIKNIIYAPEEPQKILDYIADKNINYITITITENGYKFDQQSSSLLFDEDIKNDLFKNNHPKTIIGYLSRGLILRSKLINSPITIISCDNLSKNGDILKKLIIEFMSIYNPEKISWIKKNVKFPNTMVDGIVPKLRKENKGYIEKKISLLDKVPILHEPYVEWYIENNNFLKSEFFYKSNIKIVDNVDLYENIKLRFLNASHSAVSYIGLLLGYKFVHEVMEDYDCYKFIYNFMNLEVLPIVKVPKDFDKSK</sequence>
<dbReference type="Pfam" id="PF01232">
    <property type="entry name" value="Mannitol_dh"/>
    <property type="match status" value="1"/>
</dbReference>
<dbReference type="Pfam" id="PF08125">
    <property type="entry name" value="Mannitol_dh_C"/>
    <property type="match status" value="1"/>
</dbReference>
<dbReference type="InterPro" id="IPR050988">
    <property type="entry name" value="Mannitol_DH/Oxidoreductase"/>
</dbReference>
<feature type="domain" description="Mannitol dehydrogenase N-terminal" evidence="2">
    <location>
        <begin position="28"/>
        <end position="270"/>
    </location>
</feature>
<protein>
    <recommendedName>
        <fullName evidence="5">Mannitol dehydrogenase N-terminal domain-containing protein</fullName>
    </recommendedName>
</protein>
<evidence type="ECO:0008006" key="5">
    <source>
        <dbReference type="Google" id="ProtNLM"/>
    </source>
</evidence>
<dbReference type="EMBL" id="UINC01081313">
    <property type="protein sequence ID" value="SVC25034.1"/>
    <property type="molecule type" value="Genomic_DNA"/>
</dbReference>
<feature type="domain" description="Mannitol dehydrogenase C-terminal" evidence="3">
    <location>
        <begin position="282"/>
        <end position="343"/>
    </location>
</feature>
<dbReference type="InterPro" id="IPR013118">
    <property type="entry name" value="Mannitol_DH_C"/>
</dbReference>
<name>A0A382KJB0_9ZZZZ</name>
<proteinExistence type="predicted"/>
<dbReference type="GO" id="GO:0016616">
    <property type="term" value="F:oxidoreductase activity, acting on the CH-OH group of donors, NAD or NADP as acceptor"/>
    <property type="evidence" value="ECO:0007669"/>
    <property type="project" value="TreeGrafter"/>
</dbReference>
<reference evidence="4" key="1">
    <citation type="submission" date="2018-05" db="EMBL/GenBank/DDBJ databases">
        <authorList>
            <person name="Lanie J.A."/>
            <person name="Ng W.-L."/>
            <person name="Kazmierczak K.M."/>
            <person name="Andrzejewski T.M."/>
            <person name="Davidsen T.M."/>
            <person name="Wayne K.J."/>
            <person name="Tettelin H."/>
            <person name="Glass J.I."/>
            <person name="Rusch D."/>
            <person name="Podicherti R."/>
            <person name="Tsui H.-C.T."/>
            <person name="Winkler M.E."/>
        </authorList>
    </citation>
    <scope>NUCLEOTIDE SEQUENCE</scope>
</reference>
<dbReference type="Gene3D" id="3.40.50.720">
    <property type="entry name" value="NAD(P)-binding Rossmann-like Domain"/>
    <property type="match status" value="1"/>
</dbReference>
<dbReference type="InterPro" id="IPR013328">
    <property type="entry name" value="6PGD_dom2"/>
</dbReference>
<evidence type="ECO:0000259" key="2">
    <source>
        <dbReference type="Pfam" id="PF01232"/>
    </source>
</evidence>
<accession>A0A382KJB0</accession>
<dbReference type="PANTHER" id="PTHR43362:SF1">
    <property type="entry name" value="MANNITOL DEHYDROGENASE 2-RELATED"/>
    <property type="match status" value="1"/>
</dbReference>
<dbReference type="SUPFAM" id="SSF48179">
    <property type="entry name" value="6-phosphogluconate dehydrogenase C-terminal domain-like"/>
    <property type="match status" value="1"/>
</dbReference>
<gene>
    <name evidence="4" type="ORF">METZ01_LOCUS277888</name>
</gene>
<dbReference type="InterPro" id="IPR013131">
    <property type="entry name" value="Mannitol_DH_N"/>
</dbReference>
<dbReference type="AlphaFoldDB" id="A0A382KJB0"/>
<evidence type="ECO:0000259" key="3">
    <source>
        <dbReference type="Pfam" id="PF08125"/>
    </source>
</evidence>
<keyword evidence="1" id="KW-0560">Oxidoreductase</keyword>
<dbReference type="InterPro" id="IPR000669">
    <property type="entry name" value="Mannitol_DH"/>
</dbReference>
<dbReference type="SUPFAM" id="SSF51735">
    <property type="entry name" value="NAD(P)-binding Rossmann-fold domains"/>
    <property type="match status" value="1"/>
</dbReference>
<evidence type="ECO:0000256" key="1">
    <source>
        <dbReference type="ARBA" id="ARBA00023002"/>
    </source>
</evidence>
<dbReference type="InterPro" id="IPR036291">
    <property type="entry name" value="NAD(P)-bd_dom_sf"/>
</dbReference>
<organism evidence="4">
    <name type="scientific">marine metagenome</name>
    <dbReference type="NCBI Taxonomy" id="408172"/>
    <lineage>
        <taxon>unclassified sequences</taxon>
        <taxon>metagenomes</taxon>
        <taxon>ecological metagenomes</taxon>
    </lineage>
</organism>
<feature type="non-terminal residue" evidence="4">
    <location>
        <position position="348"/>
    </location>
</feature>
<evidence type="ECO:0000313" key="4">
    <source>
        <dbReference type="EMBL" id="SVC25034.1"/>
    </source>
</evidence>
<dbReference type="PRINTS" id="PR00084">
    <property type="entry name" value="MTLDHDRGNASE"/>
</dbReference>
<dbReference type="Gene3D" id="1.10.1040.10">
    <property type="entry name" value="N-(1-d-carboxylethyl)-l-norvaline Dehydrogenase, domain 2"/>
    <property type="match status" value="1"/>
</dbReference>